<dbReference type="Pfam" id="PF00384">
    <property type="entry name" value="Molybdopterin"/>
    <property type="match status" value="1"/>
</dbReference>
<dbReference type="Gene3D" id="2.20.25.90">
    <property type="entry name" value="ADC-like domains"/>
    <property type="match status" value="1"/>
</dbReference>
<evidence type="ECO:0000313" key="6">
    <source>
        <dbReference type="EMBL" id="MDY0882528.1"/>
    </source>
</evidence>
<dbReference type="Gene3D" id="3.40.50.740">
    <property type="match status" value="1"/>
</dbReference>
<keyword evidence="3" id="KW-0408">Iron</keyword>
<gene>
    <name evidence="6" type="ORF">SMD27_06715</name>
</gene>
<dbReference type="SUPFAM" id="SSF50692">
    <property type="entry name" value="ADC-like"/>
    <property type="match status" value="1"/>
</dbReference>
<dbReference type="InterPro" id="IPR006657">
    <property type="entry name" value="MoPterin_dinucl-bd_dom"/>
</dbReference>
<comment type="caution">
    <text evidence="6">The sequence shown here is derived from an EMBL/GenBank/DDBJ whole genome shotgun (WGS) entry which is preliminary data.</text>
</comment>
<keyword evidence="4" id="KW-0411">Iron-sulfur</keyword>
<dbReference type="EMBL" id="JAXCLW010000002">
    <property type="protein sequence ID" value="MDY0882528.1"/>
    <property type="molecule type" value="Genomic_DNA"/>
</dbReference>
<name>A0ABU5EAG3_9PROT</name>
<dbReference type="PANTHER" id="PTHR43742">
    <property type="entry name" value="TRIMETHYLAMINE-N-OXIDE REDUCTASE"/>
    <property type="match status" value="1"/>
</dbReference>
<evidence type="ECO:0000256" key="1">
    <source>
        <dbReference type="ARBA" id="ARBA00010312"/>
    </source>
</evidence>
<evidence type="ECO:0000256" key="3">
    <source>
        <dbReference type="ARBA" id="ARBA00023004"/>
    </source>
</evidence>
<dbReference type="InterPro" id="IPR009010">
    <property type="entry name" value="Asp_de-COase-like_dom_sf"/>
</dbReference>
<evidence type="ECO:0000313" key="7">
    <source>
        <dbReference type="Proteomes" id="UP001279642"/>
    </source>
</evidence>
<evidence type="ECO:0000259" key="5">
    <source>
        <dbReference type="PROSITE" id="PS51669"/>
    </source>
</evidence>
<proteinExistence type="inferred from homology"/>
<dbReference type="InterPro" id="IPR006656">
    <property type="entry name" value="Mopterin_OxRdtase"/>
</dbReference>
<dbReference type="SMART" id="SM00926">
    <property type="entry name" value="Molybdop_Fe4S4"/>
    <property type="match status" value="1"/>
</dbReference>
<dbReference type="Pfam" id="PF04879">
    <property type="entry name" value="Molybdop_Fe4S4"/>
    <property type="match status" value="1"/>
</dbReference>
<keyword evidence="2" id="KW-0479">Metal-binding</keyword>
<feature type="domain" description="4Fe-4S Mo/W bis-MGD-type" evidence="5">
    <location>
        <begin position="10"/>
        <end position="67"/>
    </location>
</feature>
<dbReference type="Proteomes" id="UP001279642">
    <property type="component" value="Unassembled WGS sequence"/>
</dbReference>
<dbReference type="Gene3D" id="2.40.40.20">
    <property type="match status" value="1"/>
</dbReference>
<evidence type="ECO:0000256" key="4">
    <source>
        <dbReference type="ARBA" id="ARBA00023014"/>
    </source>
</evidence>
<organism evidence="6 7">
    <name type="scientific">Dongia soli</name>
    <dbReference type="NCBI Taxonomy" id="600628"/>
    <lineage>
        <taxon>Bacteria</taxon>
        <taxon>Pseudomonadati</taxon>
        <taxon>Pseudomonadota</taxon>
        <taxon>Alphaproteobacteria</taxon>
        <taxon>Rhodospirillales</taxon>
        <taxon>Dongiaceae</taxon>
        <taxon>Dongia</taxon>
    </lineage>
</organism>
<dbReference type="Gene3D" id="3.40.228.10">
    <property type="entry name" value="Dimethylsulfoxide Reductase, domain 2"/>
    <property type="match status" value="1"/>
</dbReference>
<dbReference type="InterPro" id="IPR050612">
    <property type="entry name" value="Prok_Mopterin_Oxidored"/>
</dbReference>
<protein>
    <submittedName>
        <fullName evidence="6">Molybdopterin-dependent oxidoreductase</fullName>
    </submittedName>
</protein>
<evidence type="ECO:0000256" key="2">
    <source>
        <dbReference type="ARBA" id="ARBA00022723"/>
    </source>
</evidence>
<dbReference type="PANTHER" id="PTHR43742:SF6">
    <property type="entry name" value="OXIDOREDUCTASE YYAE-RELATED"/>
    <property type="match status" value="1"/>
</dbReference>
<dbReference type="RefSeq" id="WP_320507602.1">
    <property type="nucleotide sequence ID" value="NZ_JAXCLW010000002.1"/>
</dbReference>
<accession>A0ABU5EAG3</accession>
<dbReference type="InterPro" id="IPR006963">
    <property type="entry name" value="Mopterin_OxRdtase_4Fe-4S_dom"/>
</dbReference>
<dbReference type="PROSITE" id="PS51669">
    <property type="entry name" value="4FE4S_MOW_BIS_MGD"/>
    <property type="match status" value="1"/>
</dbReference>
<reference evidence="6 7" key="1">
    <citation type="journal article" date="2016" name="Antonie Van Leeuwenhoek">
        <title>Dongia soli sp. nov., isolated from soil from Dokdo, Korea.</title>
        <authorList>
            <person name="Kim D.U."/>
            <person name="Lee H."/>
            <person name="Kim H."/>
            <person name="Kim S.G."/>
            <person name="Ka J.O."/>
        </authorList>
    </citation>
    <scope>NUCLEOTIDE SEQUENCE [LARGE SCALE GENOMIC DNA]</scope>
    <source>
        <strain evidence="6 7">D78</strain>
    </source>
</reference>
<dbReference type="SUPFAM" id="SSF53706">
    <property type="entry name" value="Formate dehydrogenase/DMSO reductase, domains 1-3"/>
    <property type="match status" value="1"/>
</dbReference>
<dbReference type="Pfam" id="PF01568">
    <property type="entry name" value="Molydop_binding"/>
    <property type="match status" value="1"/>
</dbReference>
<sequence length="678" mass="73182">MVAAIDRDTKTVIRTTCPRDCYDACGIAVVKRADGLTRVLGDPDHAVSRGALCGKCAIAYNGAFVQPEARILSPRRRIGPKGEGRFVDISWDEALAETAERLQEIVAKYGAETILHAHYTGTCSLLAGGFPQRFLNRLGAAEIDPDSICNAAGHAALGYLYGTSSLGFDPRTAKDAACILVWGANPSAAAPHMHKYWLKETPAKVVVVDPVRHDTAAGAHLHLQPFPGSDAALAFAMLRVMRDENLIDRPYLAAHATGWEEVEPVLDRITLDWAEAATGISAAHIVEAARIYGRGPSLLWLGQGLQRQAQGGNIFRAVGLLPAASGNLGKAGAGFCYLNGGARKGLDGDDVEGTALRRNTKRVISHMDLVDTLSDAAEAHGLITWNINIAASNPQQRALHQALRRDDLFHLAIDPFPTDTVDFADIVLPAATFLEFDDIVSPYFDLTLSAQRAALPMMGQSLPNQEIFRRLAKAMNYAEPELHEADGPILDRLCRQAGLSGFAELAEQATVTLFRETVLQFADGKFPTESGRIEIASAAAEADGLPRVPQPAIEARPPKGWFRLLSPASPWLMNSSYFQDDKIRAKAGPEDLVIHPADASTLGLTTGVEVQVKNDTDSLTMRAVIDDRIPAGIVLAHKSRWPKLLPEHRNINALNPGLRADMAQSTAVHSVLVQVKPL</sequence>
<keyword evidence="7" id="KW-1185">Reference proteome</keyword>
<comment type="similarity">
    <text evidence="1">Belongs to the prokaryotic molybdopterin-containing oxidoreductase family.</text>
</comment>
<dbReference type="Gene3D" id="3.30.2070.10">
    <property type="entry name" value="Formate dehydrogenase/DMSO reductase"/>
    <property type="match status" value="1"/>
</dbReference>